<proteinExistence type="predicted"/>
<evidence type="ECO:0000313" key="2">
    <source>
        <dbReference type="Proteomes" id="UP001163603"/>
    </source>
</evidence>
<name>A0ACC0X774_9ROSI</name>
<sequence length="311" mass="34390">MPLPTALHEILPGVTLKLSREETEEVLFTVMKDLLSRHKINLKSIDILVSNCSLFCPTPISSIIINNFGLRSNIKNFSLSGMGCSAGMLSISLVKDLLKVHTNSLALVLSIEAVAPDGYRGCTKSMLIANTIFRMGGAAILLSNRHKDKHIAKSACITILQAASIWVVSDSPENLVYLEKRNLMCQISEKLLSTSARGGLRGLVHAGGRTIIQAVEDNLRLHKEDGEASKMTLHRFGNTSSASVWLLWYELCYLEAKGKMKKGDRVQQTAFRSGFKTNSAVWKCISDLNPDVRNAWSARIHFYPVNIHNIL</sequence>
<gene>
    <name evidence="1" type="ORF">Pint_33503</name>
</gene>
<accession>A0ACC0X774</accession>
<evidence type="ECO:0000313" key="1">
    <source>
        <dbReference type="EMBL" id="KAJ0011478.1"/>
    </source>
</evidence>
<organism evidence="1 2">
    <name type="scientific">Pistacia integerrima</name>
    <dbReference type="NCBI Taxonomy" id="434235"/>
    <lineage>
        <taxon>Eukaryota</taxon>
        <taxon>Viridiplantae</taxon>
        <taxon>Streptophyta</taxon>
        <taxon>Embryophyta</taxon>
        <taxon>Tracheophyta</taxon>
        <taxon>Spermatophyta</taxon>
        <taxon>Magnoliopsida</taxon>
        <taxon>eudicotyledons</taxon>
        <taxon>Gunneridae</taxon>
        <taxon>Pentapetalae</taxon>
        <taxon>rosids</taxon>
        <taxon>malvids</taxon>
        <taxon>Sapindales</taxon>
        <taxon>Anacardiaceae</taxon>
        <taxon>Pistacia</taxon>
    </lineage>
</organism>
<dbReference type="Proteomes" id="UP001163603">
    <property type="component" value="Chromosome 14"/>
</dbReference>
<protein>
    <submittedName>
        <fullName evidence="1">Uncharacterized protein</fullName>
    </submittedName>
</protein>
<dbReference type="EMBL" id="CM047749">
    <property type="protein sequence ID" value="KAJ0011478.1"/>
    <property type="molecule type" value="Genomic_DNA"/>
</dbReference>
<reference evidence="2" key="1">
    <citation type="journal article" date="2023" name="G3 (Bethesda)">
        <title>Genome assembly and association tests identify interacting loci associated with vigor, precocity, and sex in interspecific pistachio rootstocks.</title>
        <authorList>
            <person name="Palmer W."/>
            <person name="Jacygrad E."/>
            <person name="Sagayaradj S."/>
            <person name="Cavanaugh K."/>
            <person name="Han R."/>
            <person name="Bertier L."/>
            <person name="Beede B."/>
            <person name="Kafkas S."/>
            <person name="Golino D."/>
            <person name="Preece J."/>
            <person name="Michelmore R."/>
        </authorList>
    </citation>
    <scope>NUCLEOTIDE SEQUENCE [LARGE SCALE GENOMIC DNA]</scope>
</reference>
<keyword evidence="2" id="KW-1185">Reference proteome</keyword>
<comment type="caution">
    <text evidence="1">The sequence shown here is derived from an EMBL/GenBank/DDBJ whole genome shotgun (WGS) entry which is preliminary data.</text>
</comment>